<dbReference type="InterPro" id="IPR008271">
    <property type="entry name" value="Ser/Thr_kinase_AS"/>
</dbReference>
<dbReference type="GO" id="GO:0004674">
    <property type="term" value="F:protein serine/threonine kinase activity"/>
    <property type="evidence" value="ECO:0007669"/>
    <property type="project" value="TreeGrafter"/>
</dbReference>
<name>A0AAD4N1U3_9BILA</name>
<dbReference type="PROSITE" id="PS50011">
    <property type="entry name" value="PROTEIN_KINASE_DOM"/>
    <property type="match status" value="1"/>
</dbReference>
<dbReference type="AlphaFoldDB" id="A0AAD4N1U3"/>
<dbReference type="Gene3D" id="3.30.200.20">
    <property type="entry name" value="Phosphorylase Kinase, domain 1"/>
    <property type="match status" value="1"/>
</dbReference>
<proteinExistence type="predicted"/>
<dbReference type="PROSITE" id="PS00108">
    <property type="entry name" value="PROTEIN_KINASE_ST"/>
    <property type="match status" value="1"/>
</dbReference>
<feature type="compositionally biased region" description="Polar residues" evidence="1">
    <location>
        <begin position="1129"/>
        <end position="1149"/>
    </location>
</feature>
<dbReference type="InterPro" id="IPR011009">
    <property type="entry name" value="Kinase-like_dom_sf"/>
</dbReference>
<feature type="compositionally biased region" description="Low complexity" evidence="1">
    <location>
        <begin position="1006"/>
        <end position="1022"/>
    </location>
</feature>
<protein>
    <submittedName>
        <fullName evidence="3">Protein tyrosine kinase domain-containing protein</fullName>
    </submittedName>
</protein>
<dbReference type="InterPro" id="IPR001245">
    <property type="entry name" value="Ser-Thr/Tyr_kinase_cat_dom"/>
</dbReference>
<dbReference type="GO" id="GO:0006950">
    <property type="term" value="P:response to stress"/>
    <property type="evidence" value="ECO:0007669"/>
    <property type="project" value="UniProtKB-ARBA"/>
</dbReference>
<keyword evidence="3" id="KW-0418">Kinase</keyword>
<organism evidence="3 4">
    <name type="scientific">Ditylenchus destructor</name>
    <dbReference type="NCBI Taxonomy" id="166010"/>
    <lineage>
        <taxon>Eukaryota</taxon>
        <taxon>Metazoa</taxon>
        <taxon>Ecdysozoa</taxon>
        <taxon>Nematoda</taxon>
        <taxon>Chromadorea</taxon>
        <taxon>Rhabditida</taxon>
        <taxon>Tylenchina</taxon>
        <taxon>Tylenchomorpha</taxon>
        <taxon>Sphaerularioidea</taxon>
        <taxon>Anguinidae</taxon>
        <taxon>Anguininae</taxon>
        <taxon>Ditylenchus</taxon>
    </lineage>
</organism>
<dbReference type="InterPro" id="IPR051681">
    <property type="entry name" value="Ser/Thr_Kinases-Pseudokinases"/>
</dbReference>
<feature type="compositionally biased region" description="Low complexity" evidence="1">
    <location>
        <begin position="971"/>
        <end position="986"/>
    </location>
</feature>
<keyword evidence="3" id="KW-0808">Transferase</keyword>
<feature type="region of interest" description="Disordered" evidence="1">
    <location>
        <begin position="1033"/>
        <end position="1052"/>
    </location>
</feature>
<evidence type="ECO:0000256" key="1">
    <source>
        <dbReference type="SAM" id="MobiDB-lite"/>
    </source>
</evidence>
<comment type="caution">
    <text evidence="3">The sequence shown here is derived from an EMBL/GenBank/DDBJ whole genome shotgun (WGS) entry which is preliminary data.</text>
</comment>
<dbReference type="Proteomes" id="UP001201812">
    <property type="component" value="Unassembled WGS sequence"/>
</dbReference>
<feature type="region of interest" description="Disordered" evidence="1">
    <location>
        <begin position="965"/>
        <end position="1025"/>
    </location>
</feature>
<dbReference type="Pfam" id="PF07714">
    <property type="entry name" value="PK_Tyr_Ser-Thr"/>
    <property type="match status" value="1"/>
</dbReference>
<dbReference type="Gene3D" id="1.10.510.10">
    <property type="entry name" value="Transferase(Phosphotransferase) domain 1"/>
    <property type="match status" value="1"/>
</dbReference>
<keyword evidence="4" id="KW-1185">Reference proteome</keyword>
<reference evidence="3" key="1">
    <citation type="submission" date="2022-01" db="EMBL/GenBank/DDBJ databases">
        <title>Genome Sequence Resource for Two Populations of Ditylenchus destructor, the Migratory Endoparasitic Phytonematode.</title>
        <authorList>
            <person name="Zhang H."/>
            <person name="Lin R."/>
            <person name="Xie B."/>
        </authorList>
    </citation>
    <scope>NUCLEOTIDE SEQUENCE</scope>
    <source>
        <strain evidence="3">BazhouSP</strain>
    </source>
</reference>
<dbReference type="PANTHER" id="PTHR44329">
    <property type="entry name" value="SERINE/THREONINE-PROTEIN KINASE TNNI3K-RELATED"/>
    <property type="match status" value="1"/>
</dbReference>
<evidence type="ECO:0000313" key="4">
    <source>
        <dbReference type="Proteomes" id="UP001201812"/>
    </source>
</evidence>
<dbReference type="PANTHER" id="PTHR44329:SF304">
    <property type="entry name" value="MITOGEN-ACTIVATED PROTEIN KINASE KINASE KINASE 13-LIKE ISOFORM X1"/>
    <property type="match status" value="1"/>
</dbReference>
<feature type="region of interest" description="Disordered" evidence="1">
    <location>
        <begin position="846"/>
        <end position="925"/>
    </location>
</feature>
<feature type="compositionally biased region" description="Polar residues" evidence="1">
    <location>
        <begin position="541"/>
        <end position="566"/>
    </location>
</feature>
<feature type="compositionally biased region" description="Basic residues" evidence="1">
    <location>
        <begin position="522"/>
        <end position="534"/>
    </location>
</feature>
<feature type="region of interest" description="Disordered" evidence="1">
    <location>
        <begin position="710"/>
        <end position="736"/>
    </location>
</feature>
<evidence type="ECO:0000259" key="2">
    <source>
        <dbReference type="PROSITE" id="PS50011"/>
    </source>
</evidence>
<sequence>MPPIDSPVSNAGKAFPPEVQLSPARLESGLSRMSTQEAQRVDDDSWICVGDPQPPVPMNTPMKGPPMKTAANAALGHAQMAVGMQNPNSIYNSTMGSWNSSISELFGACFAPLWFGLGRSTMGRKDPPIGSDSDDDFEISLESIDVNFKENYIGGGNQSSVFMGKHNGKFVALKKLNRASEVDIRKLMSLEHPNVIRTLGICTKDIYPVIIMDFCEKGGLYDVLRRVNVTKALFMKWTEEIASGMNYLHSVKIVHRDLKTPNILVDSNDGLKICDFGSLYTWDKTQMQSVVMSVCGTSQWMCPEMLKNEPCNDKVDVWSFGVCFWEILTQVVPYKGIAPMAIMYGVGSGKLSLHVPKTAPEPAKLLMRLCWAKRPRNRPSFASILNHLANLRVEIGELSEDSWTMRKSIWAKDIYEANEQLMMQESTLKRNNNATQQQLDELVKKRMNELRHAQEIRQMYEAKWDRVNRMMKQMFHFLEKIRVREEELRERESIIVEKEKELRERELIVMEKERELRDSRRTSRTHRHCSKNKPKTLAISDHSNSGRAISVGPVSNNSQQHGNNPAGSGRSVKVQKTMEVRLKNQGDRDRQLLDNAIYSCVPGGQRAVVTMSVDLDSNDEEADSNAITTSVVCSNQQAASNCPILYHQRSEERDGYASSCSSSANSCDDLYHLDAKCPPNSLANTLRMTACASESSSFARMCSATADGQHHHRRHFTGSSSSSNLPHPERASQVSSDYPDAFPAMCPCCQYSFFNRNSTARVSGISADSGFCHLEERDSVHPDDGHFSKLNSLRRQKLVANSSRSIDYEVPTHADPNHHNHCQGCNCQGSVPFSPIYRNVRARWSDGKIKQRSRRPQSHTFARDSPMRTPSMKRERRSYTGGLVGGTDTFDDIFQEDGGQYDPEYLQCSKPSSRPRKSSSFLGGNKYGNDKVYVTQLEGFPHVSGTAPSHGISMGELEYGVDVEDEEDPRYPSTSSASRSRVGSQSFREKVQKQSCRHPLSPLASNVVPNINNNRNQTPQTQIHRRDASNNKAGMVARSQPQSPNNNKQQPEDVDIEAGERVSELIDLNQNPAVAAAVAGAIMETSHSTMVSSLERSLEMAIAKSDGLSDKECKLKAARSSFRTHRRTASNPTNLPNRRSKFCETSTTESDNEQMDNDHPVYC</sequence>
<feature type="region of interest" description="Disordered" evidence="1">
    <location>
        <begin position="1119"/>
        <end position="1163"/>
    </location>
</feature>
<feature type="domain" description="Protein kinase" evidence="2">
    <location>
        <begin position="147"/>
        <end position="390"/>
    </location>
</feature>
<dbReference type="GO" id="GO:0005524">
    <property type="term" value="F:ATP binding"/>
    <property type="evidence" value="ECO:0007669"/>
    <property type="project" value="InterPro"/>
</dbReference>
<feature type="region of interest" description="Disordered" evidence="1">
    <location>
        <begin position="517"/>
        <end position="572"/>
    </location>
</feature>
<feature type="compositionally biased region" description="Low complexity" evidence="1">
    <location>
        <begin position="1039"/>
        <end position="1049"/>
    </location>
</feature>
<dbReference type="SUPFAM" id="SSF56112">
    <property type="entry name" value="Protein kinase-like (PK-like)"/>
    <property type="match status" value="1"/>
</dbReference>
<dbReference type="PRINTS" id="PR00109">
    <property type="entry name" value="TYRKINASE"/>
</dbReference>
<accession>A0AAD4N1U3</accession>
<dbReference type="InterPro" id="IPR000719">
    <property type="entry name" value="Prot_kinase_dom"/>
</dbReference>
<evidence type="ECO:0000313" key="3">
    <source>
        <dbReference type="EMBL" id="KAI1710795.1"/>
    </source>
</evidence>
<dbReference type="GO" id="GO:0005737">
    <property type="term" value="C:cytoplasm"/>
    <property type="evidence" value="ECO:0007669"/>
    <property type="project" value="TreeGrafter"/>
</dbReference>
<dbReference type="SMART" id="SM00220">
    <property type="entry name" value="S_TKc"/>
    <property type="match status" value="1"/>
</dbReference>
<gene>
    <name evidence="3" type="ORF">DdX_10494</name>
</gene>
<dbReference type="EMBL" id="JAKKPZ010000024">
    <property type="protein sequence ID" value="KAI1710795.1"/>
    <property type="molecule type" value="Genomic_DNA"/>
</dbReference>